<sequence>MRSQPERAGVLEQRHEGAVDVRGHDAVHGADQPAADEHDGHDRRARRRGSGGAEEAGQGALQLAAPRVVVQLVHRRVHAHAAEEALHGVAHAAGAHAEHHHRALRRQPLHALRRRLHGRRRCHHRHVRPRLLRRRRAVLHCRGLYLDAYATAEC</sequence>
<dbReference type="AlphaFoldDB" id="C0P435"/>
<feature type="compositionally biased region" description="Basic and acidic residues" evidence="1">
    <location>
        <begin position="12"/>
        <end position="28"/>
    </location>
</feature>
<feature type="region of interest" description="Disordered" evidence="1">
    <location>
        <begin position="1"/>
        <end position="60"/>
    </location>
</feature>
<evidence type="ECO:0000256" key="1">
    <source>
        <dbReference type="SAM" id="MobiDB-lite"/>
    </source>
</evidence>
<reference evidence="2" key="2">
    <citation type="submission" date="2012-06" db="EMBL/GenBank/DDBJ databases">
        <authorList>
            <person name="Yu Y."/>
            <person name="Currie J."/>
            <person name="Lomeli R."/>
            <person name="Angelova A."/>
            <person name="Collura K."/>
            <person name="Wissotski M."/>
            <person name="Campos D."/>
            <person name="Kudrna D."/>
            <person name="Golser W."/>
            <person name="Ashely E."/>
            <person name="Descour A."/>
            <person name="Fernandes J."/>
            <person name="Soderlund C."/>
            <person name="Walbot V."/>
        </authorList>
    </citation>
    <scope>NUCLEOTIDE SEQUENCE</scope>
    <source>
        <strain evidence="2">B73</strain>
    </source>
</reference>
<organism evidence="2">
    <name type="scientific">Zea mays</name>
    <name type="common">Maize</name>
    <dbReference type="NCBI Taxonomy" id="4577"/>
    <lineage>
        <taxon>Eukaryota</taxon>
        <taxon>Viridiplantae</taxon>
        <taxon>Streptophyta</taxon>
        <taxon>Embryophyta</taxon>
        <taxon>Tracheophyta</taxon>
        <taxon>Spermatophyta</taxon>
        <taxon>Magnoliopsida</taxon>
        <taxon>Liliopsida</taxon>
        <taxon>Poales</taxon>
        <taxon>Poaceae</taxon>
        <taxon>PACMAD clade</taxon>
        <taxon>Panicoideae</taxon>
        <taxon>Andropogonodae</taxon>
        <taxon>Andropogoneae</taxon>
        <taxon>Tripsacinae</taxon>
        <taxon>Zea</taxon>
    </lineage>
</organism>
<accession>C0P435</accession>
<dbReference type="EMBL" id="BT063054">
    <property type="protein sequence ID" value="ACN27751.1"/>
    <property type="molecule type" value="mRNA"/>
</dbReference>
<name>C0P435_MAIZE</name>
<reference evidence="2" key="1">
    <citation type="journal article" date="2009" name="PLoS Genet.">
        <title>Sequencing, mapping, and analysis of 27,455 maize full-length cDNAs.</title>
        <authorList>
            <person name="Soderlund C."/>
            <person name="Descour A."/>
            <person name="Kudrna D."/>
            <person name="Bomhoff M."/>
            <person name="Boyd L."/>
            <person name="Currie J."/>
            <person name="Angelova A."/>
            <person name="Collura K."/>
            <person name="Wissotski M."/>
            <person name="Ashley E."/>
            <person name="Morrow D."/>
            <person name="Fernandes J."/>
            <person name="Walbot V."/>
            <person name="Yu Y."/>
        </authorList>
    </citation>
    <scope>NUCLEOTIDE SEQUENCE</scope>
    <source>
        <strain evidence="2">B73</strain>
    </source>
</reference>
<proteinExistence type="evidence at transcript level"/>
<evidence type="ECO:0000313" key="2">
    <source>
        <dbReference type="EMBL" id="ACN27751.1"/>
    </source>
</evidence>
<protein>
    <submittedName>
        <fullName evidence="2">Uncharacterized protein</fullName>
    </submittedName>
</protein>